<keyword evidence="7 12" id="KW-0269">Exonuclease</keyword>
<feature type="region of interest" description="KHa" evidence="12">
    <location>
        <begin position="19"/>
        <end position="86"/>
    </location>
</feature>
<keyword evidence="4 12" id="KW-0255">Endonuclease</keyword>
<feature type="binding site" evidence="12">
    <location>
        <position position="366"/>
    </location>
    <ligand>
        <name>Zn(2+)</name>
        <dbReference type="ChEBI" id="CHEBI:29105"/>
        <label>2</label>
    </ligand>
</feature>
<dbReference type="PANTHER" id="PTHR11203">
    <property type="entry name" value="CLEAVAGE AND POLYADENYLATION SPECIFICITY FACTOR FAMILY MEMBER"/>
    <property type="match status" value="1"/>
</dbReference>
<proteinExistence type="inferred from homology"/>
<feature type="binding site" evidence="12">
    <location>
        <position position="615"/>
    </location>
    <ligand>
        <name>Zn(2+)</name>
        <dbReference type="ChEBI" id="CHEBI:29105"/>
        <label>2</label>
    </ligand>
</feature>
<dbReference type="Pfam" id="PF10996">
    <property type="entry name" value="Beta-Casp"/>
    <property type="match status" value="1"/>
</dbReference>
<evidence type="ECO:0000256" key="10">
    <source>
        <dbReference type="ARBA" id="ARBA00023125"/>
    </source>
</evidence>
<dbReference type="AlphaFoldDB" id="L9VPA3"/>
<evidence type="ECO:0000256" key="3">
    <source>
        <dbReference type="ARBA" id="ARBA00022723"/>
    </source>
</evidence>
<feature type="binding site" evidence="12">
    <location>
        <position position="260"/>
    </location>
    <ligand>
        <name>Zn(2+)</name>
        <dbReference type="ChEBI" id="CHEBI:29105"/>
        <label>2</label>
    </ligand>
</feature>
<dbReference type="SMART" id="SM01027">
    <property type="entry name" value="Beta-Casp"/>
    <property type="match status" value="1"/>
</dbReference>
<comment type="similarity">
    <text evidence="12">Belongs to the metallo-beta-lactamase superfamily. RNA-metabolizing metallo-beta-lactamase-like family. FttA subfamily.</text>
</comment>
<keyword evidence="11" id="KW-0804">Transcription</keyword>
<evidence type="ECO:0000256" key="2">
    <source>
        <dbReference type="ARBA" id="ARBA00022722"/>
    </source>
</evidence>
<evidence type="ECO:0000256" key="4">
    <source>
        <dbReference type="ARBA" id="ARBA00022759"/>
    </source>
</evidence>
<organism evidence="16 17">
    <name type="scientific">Natronorubrum tibetense GA33</name>
    <dbReference type="NCBI Taxonomy" id="1114856"/>
    <lineage>
        <taxon>Archaea</taxon>
        <taxon>Methanobacteriati</taxon>
        <taxon>Methanobacteriota</taxon>
        <taxon>Stenosarchaea group</taxon>
        <taxon>Halobacteria</taxon>
        <taxon>Halobacteriales</taxon>
        <taxon>Natrialbaceae</taxon>
        <taxon>Natronorubrum</taxon>
    </lineage>
</organism>
<feature type="domain" description="Beta-Casp" evidence="15">
    <location>
        <begin position="435"/>
        <end position="560"/>
    </location>
</feature>
<dbReference type="GO" id="GO:0004521">
    <property type="term" value="F:RNA endonuclease activity"/>
    <property type="evidence" value="ECO:0007669"/>
    <property type="project" value="UniProtKB-UniRule"/>
</dbReference>
<evidence type="ECO:0000313" key="17">
    <source>
        <dbReference type="Proteomes" id="UP000011599"/>
    </source>
</evidence>
<dbReference type="GO" id="GO:0003677">
    <property type="term" value="F:DNA binding"/>
    <property type="evidence" value="ECO:0007669"/>
    <property type="project" value="UniProtKB-KW"/>
</dbReference>
<dbReference type="Pfam" id="PF07521">
    <property type="entry name" value="RMMBL"/>
    <property type="match status" value="1"/>
</dbReference>
<dbReference type="CDD" id="cd02410">
    <property type="entry name" value="KH-II_CPSF_arch_rpt2"/>
    <property type="match status" value="1"/>
</dbReference>
<comment type="cofactor">
    <cofactor evidence="12">
        <name>Zn(2+)</name>
        <dbReference type="ChEBI" id="CHEBI:29105"/>
    </cofactor>
    <text evidence="12">Binds 2 Zn(2+) ions, which are required for nuclease activity.</text>
</comment>
<evidence type="ECO:0000256" key="8">
    <source>
        <dbReference type="ARBA" id="ARBA00022884"/>
    </source>
</evidence>
<comment type="caution">
    <text evidence="12">Lacks conserved residue(s) required for the propagation of feature annotation.</text>
</comment>
<dbReference type="CDD" id="cd16295">
    <property type="entry name" value="TTHA0252-CPSF-like_MBL-fold"/>
    <property type="match status" value="1"/>
</dbReference>
<keyword evidence="3 12" id="KW-0479">Metal-binding</keyword>
<dbReference type="PANTHER" id="PTHR11203:SF51">
    <property type="entry name" value="CLEAVAGE AND POLYADENYLATION SPECIFICITY FACTOR"/>
    <property type="match status" value="1"/>
</dbReference>
<dbReference type="SUPFAM" id="SSF54814">
    <property type="entry name" value="Prokaryotic type KH domain (KH-domain type II)"/>
    <property type="match status" value="1"/>
</dbReference>
<evidence type="ECO:0000256" key="1">
    <source>
        <dbReference type="ARBA" id="ARBA00022472"/>
    </source>
</evidence>
<dbReference type="eggNOG" id="arCOG00543">
    <property type="taxonomic scope" value="Archaea"/>
</dbReference>
<dbReference type="EC" id="3.1.-.-" evidence="12"/>
<evidence type="ECO:0000256" key="6">
    <source>
        <dbReference type="ARBA" id="ARBA00022833"/>
    </source>
</evidence>
<feature type="binding site" evidence="12">
    <location>
        <position position="366"/>
    </location>
    <ligand>
        <name>Zn(2+)</name>
        <dbReference type="ChEBI" id="CHEBI:29105"/>
        <label>1</label>
    </ligand>
</feature>
<dbReference type="CDD" id="cd22532">
    <property type="entry name" value="KH-II_CPSF_arch_rpt1"/>
    <property type="match status" value="1"/>
</dbReference>
<feature type="region of interest" description="Metallo-beta-lactamase C-terminus" evidence="12">
    <location>
        <begin position="590"/>
        <end position="648"/>
    </location>
</feature>
<feature type="binding site" evidence="12">
    <location>
        <position position="258"/>
    </location>
    <ligand>
        <name>Zn(2+)</name>
        <dbReference type="ChEBI" id="CHEBI:29105"/>
        <label>1</label>
    </ligand>
</feature>
<dbReference type="Proteomes" id="UP000011599">
    <property type="component" value="Unassembled WGS sequence"/>
</dbReference>
<dbReference type="EMBL" id="AOHW01000040">
    <property type="protein sequence ID" value="ELY39015.1"/>
    <property type="molecule type" value="Genomic_DNA"/>
</dbReference>
<dbReference type="NCBIfam" id="TIGR03675">
    <property type="entry name" value="arCOG00543"/>
    <property type="match status" value="1"/>
</dbReference>
<keyword evidence="1 12" id="KW-0806">Transcription termination</keyword>
<dbReference type="InterPro" id="IPR001279">
    <property type="entry name" value="Metallo-B-lactamas"/>
</dbReference>
<dbReference type="Gene3D" id="3.40.50.10890">
    <property type="match status" value="1"/>
</dbReference>
<feature type="binding site" evidence="12">
    <location>
        <position position="343"/>
    </location>
    <ligand>
        <name>Zn(2+)</name>
        <dbReference type="ChEBI" id="CHEBI:29105"/>
        <label>1</label>
    </ligand>
</feature>
<dbReference type="GO" id="GO:0003723">
    <property type="term" value="F:RNA binding"/>
    <property type="evidence" value="ECO:0007669"/>
    <property type="project" value="UniProtKB-UniRule"/>
</dbReference>
<sequence>MSEREAITGETAILSMSDDTIHSDLHERVRNEVPSHLDVTDVQYEGPDLVIYTETPREFARDDDILGTLAHALRKRVTIRPVPGTQSSPAKAKEVIHDVVPENANIQNLEFQSSTGEVFINAEKPGLVIGQRGSTVREITKEVGWNPEVVRTPPMESSTVNNVRNYLTQERAERRDFLANVGEKIHGSPDKDVDWVRVTTLGCCREVGRASFVLHTPNTKILIDCGDKPGAEGEVPYLHVPEAMPLTELDAVVLTHAHLDHSALLPLLFKYGYDGPIYTTEPTRDLMGLLQLDYLDVASKEGRTPPYASEQVRQAIKHTIPVDYGAVTDIAPDIKLTMHNAGHILGSATAHFHVGNGFHNIVFSGDVHYEPTRLFNGAINDFPRAETMFMESTYGRRNDFQADTDESEARVREIIRETYDQNGIVVIPAFAVGRSQELMLVLEEAMREDEIPTMPIYLDGMIREATAIHTAYPEYLRDGLRQRILHEDENPFMADQFQQVDGGQPMREEIAGDEPSIILSTSGMVTGGPIMSWLELLGPESNNTLLFVGYQADGTLGRRIKSGRTEVTLEGRANHLTLHCRIESVSGFSGHADRNGLEQYVKEMNPQPETILCVHGDDQATDQLSSALYQKHNIRTHQPKNLETFRFP</sequence>
<dbReference type="InterPro" id="IPR009019">
    <property type="entry name" value="KH_sf_prok-type"/>
</dbReference>
<keyword evidence="5 12" id="KW-0378">Hydrolase</keyword>
<feature type="domain" description="Metallo-beta-lactamase" evidence="14">
    <location>
        <begin position="208"/>
        <end position="415"/>
    </location>
</feature>
<comment type="subunit">
    <text evidence="12">Homodimer. Interacts with RNA polymerase (RNAP), interacts with the Spt4-Spt5 complex.</text>
</comment>
<evidence type="ECO:0000259" key="13">
    <source>
        <dbReference type="SMART" id="SM00322"/>
    </source>
</evidence>
<evidence type="ECO:0000256" key="5">
    <source>
        <dbReference type="ARBA" id="ARBA00022801"/>
    </source>
</evidence>
<name>L9VPA3_9EURY</name>
<keyword evidence="17" id="KW-1185">Reference proteome</keyword>
<feature type="binding site" evidence="12">
    <location>
        <position position="256"/>
    </location>
    <ligand>
        <name>Zn(2+)</name>
        <dbReference type="ChEBI" id="CHEBI:29105"/>
        <label>1</label>
    </ligand>
</feature>
<keyword evidence="10 12" id="KW-0238">DNA-binding</keyword>
<dbReference type="HAMAP" id="MF_00870">
    <property type="entry name" value="FttA"/>
    <property type="match status" value="1"/>
</dbReference>
<evidence type="ECO:0000256" key="12">
    <source>
        <dbReference type="HAMAP-Rule" id="MF_00870"/>
    </source>
</evidence>
<dbReference type="InterPro" id="IPR011108">
    <property type="entry name" value="RMMBL"/>
</dbReference>
<keyword evidence="9 12" id="KW-0805">Transcription regulation</keyword>
<dbReference type="InterPro" id="IPR022712">
    <property type="entry name" value="Beta_Casp"/>
</dbReference>
<dbReference type="GO" id="GO:0004532">
    <property type="term" value="F:RNA exonuclease activity"/>
    <property type="evidence" value="ECO:0007669"/>
    <property type="project" value="UniProtKB-UniRule"/>
</dbReference>
<dbReference type="InterPro" id="IPR033769">
    <property type="entry name" value="TffA_KH"/>
</dbReference>
<keyword evidence="6 12" id="KW-0862">Zinc</keyword>
<dbReference type="Gene3D" id="3.30.300.20">
    <property type="match status" value="1"/>
</dbReference>
<evidence type="ECO:0000259" key="14">
    <source>
        <dbReference type="SMART" id="SM00849"/>
    </source>
</evidence>
<dbReference type="InterPro" id="IPR019975">
    <property type="entry name" value="aCPSF1"/>
</dbReference>
<dbReference type="InterPro" id="IPR004087">
    <property type="entry name" value="KH_dom"/>
</dbReference>
<dbReference type="SUPFAM" id="SSF56281">
    <property type="entry name" value="Metallo-hydrolase/oxidoreductase"/>
    <property type="match status" value="1"/>
</dbReference>
<dbReference type="PATRIC" id="fig|1114856.3.peg.3418"/>
<feature type="binding site" evidence="12">
    <location>
        <position position="261"/>
    </location>
    <ligand>
        <name>Zn(2+)</name>
        <dbReference type="ChEBI" id="CHEBI:29105"/>
        <label>2</label>
    </ligand>
</feature>
<feature type="region of interest" description="KHb" evidence="12">
    <location>
        <begin position="87"/>
        <end position="154"/>
    </location>
</feature>
<dbReference type="SMART" id="SM00322">
    <property type="entry name" value="KH"/>
    <property type="match status" value="1"/>
</dbReference>
<comment type="function">
    <text evidence="12">Terminates transcription on the whole genome. Termination is linked to FttA-mediated RNA cleavage and does not require NTP hydrolysis. Cleaves endonucleolytically at the RNA exit channel of RNA polymerase (RNAP); the 5'-3' exonuclease activity of this protein degrades the nascent RNA released from RNAP.</text>
</comment>
<dbReference type="InterPro" id="IPR015946">
    <property type="entry name" value="KH_dom-like_a/b"/>
</dbReference>
<dbReference type="InterPro" id="IPR050698">
    <property type="entry name" value="MBL"/>
</dbReference>
<dbReference type="Pfam" id="PF17214">
    <property type="entry name" value="KH_TffA"/>
    <property type="match status" value="1"/>
</dbReference>
<keyword evidence="8 12" id="KW-0694">RNA-binding</keyword>
<dbReference type="SMART" id="SM00849">
    <property type="entry name" value="Lactamase_B"/>
    <property type="match status" value="1"/>
</dbReference>
<comment type="caution">
    <text evidence="16">The sequence shown here is derived from an EMBL/GenBank/DDBJ whole genome shotgun (WGS) entry which is preliminary data.</text>
</comment>
<dbReference type="GO" id="GO:0008270">
    <property type="term" value="F:zinc ion binding"/>
    <property type="evidence" value="ECO:0007669"/>
    <property type="project" value="UniProtKB-UniRule"/>
</dbReference>
<reference evidence="16 17" key="1">
    <citation type="journal article" date="2014" name="PLoS Genet.">
        <title>Phylogenetically driven sequencing of extremely halophilic archaea reveals strategies for static and dynamic osmo-response.</title>
        <authorList>
            <person name="Becker E.A."/>
            <person name="Seitzer P.M."/>
            <person name="Tritt A."/>
            <person name="Larsen D."/>
            <person name="Krusor M."/>
            <person name="Yao A.I."/>
            <person name="Wu D."/>
            <person name="Madern D."/>
            <person name="Eisen J.A."/>
            <person name="Darling A.E."/>
            <person name="Facciotti M.T."/>
        </authorList>
    </citation>
    <scope>NUCLEOTIDE SEQUENCE [LARGE SCALE GENOMIC DNA]</scope>
    <source>
        <strain evidence="16 17">GA33</strain>
    </source>
</reference>
<protein>
    <recommendedName>
        <fullName evidence="12">Transcription termination factor FttA</fullName>
        <ecNumber evidence="12">3.1.-.-</ecNumber>
    </recommendedName>
</protein>
<dbReference type="GO" id="GO:0006353">
    <property type="term" value="P:DNA-templated transcription termination"/>
    <property type="evidence" value="ECO:0007669"/>
    <property type="project" value="UniProtKB-UniRule"/>
</dbReference>
<gene>
    <name evidence="12" type="primary">fttA</name>
    <name evidence="16" type="ORF">C496_16527</name>
</gene>
<dbReference type="PROSITE" id="PS50084">
    <property type="entry name" value="KH_TYPE_1"/>
    <property type="match status" value="1"/>
</dbReference>
<evidence type="ECO:0000256" key="7">
    <source>
        <dbReference type="ARBA" id="ARBA00022839"/>
    </source>
</evidence>
<feature type="domain" description="K Homology" evidence="13">
    <location>
        <begin position="112"/>
        <end position="183"/>
    </location>
</feature>
<evidence type="ECO:0000256" key="9">
    <source>
        <dbReference type="ARBA" id="ARBA00023015"/>
    </source>
</evidence>
<accession>L9VPA3</accession>
<keyword evidence="2 12" id="KW-0540">Nuclease</keyword>
<dbReference type="Gene3D" id="3.60.15.10">
    <property type="entry name" value="Ribonuclease Z/Hydroxyacylglutathione hydrolase-like"/>
    <property type="match status" value="1"/>
</dbReference>
<dbReference type="Gene3D" id="3.30.300.230">
    <property type="match status" value="1"/>
</dbReference>
<evidence type="ECO:0000256" key="11">
    <source>
        <dbReference type="ARBA" id="ARBA00023163"/>
    </source>
</evidence>
<evidence type="ECO:0000259" key="15">
    <source>
        <dbReference type="SMART" id="SM01027"/>
    </source>
</evidence>
<evidence type="ECO:0000313" key="16">
    <source>
        <dbReference type="EMBL" id="ELY39015.1"/>
    </source>
</evidence>
<dbReference type="Pfam" id="PF07650">
    <property type="entry name" value="KH_2"/>
    <property type="match status" value="1"/>
</dbReference>
<dbReference type="Pfam" id="PF16661">
    <property type="entry name" value="Lactamase_B_6"/>
    <property type="match status" value="1"/>
</dbReference>
<dbReference type="InterPro" id="IPR004044">
    <property type="entry name" value="KH_dom_type_2"/>
</dbReference>
<dbReference type="InterPro" id="IPR036866">
    <property type="entry name" value="RibonucZ/Hydroxyglut_hydro"/>
</dbReference>